<feature type="region of interest" description="Disordered" evidence="1">
    <location>
        <begin position="55"/>
        <end position="94"/>
    </location>
</feature>
<dbReference type="EMBL" id="VSSQ01046904">
    <property type="protein sequence ID" value="MPN00874.1"/>
    <property type="molecule type" value="Genomic_DNA"/>
</dbReference>
<sequence length="94" mass="9304">MSPVGVIVIRVCPVVGQPGVVSGAEPHLGGGCGDFTGDERRMAAAAPGGIAGYPAEFRNQSGRAGSVETEAPPPVITQHGKDVASRPQGGGGIE</sequence>
<organism evidence="2">
    <name type="scientific">bioreactor metagenome</name>
    <dbReference type="NCBI Taxonomy" id="1076179"/>
    <lineage>
        <taxon>unclassified sequences</taxon>
        <taxon>metagenomes</taxon>
        <taxon>ecological metagenomes</taxon>
    </lineage>
</organism>
<comment type="caution">
    <text evidence="2">The sequence shown here is derived from an EMBL/GenBank/DDBJ whole genome shotgun (WGS) entry which is preliminary data.</text>
</comment>
<protein>
    <submittedName>
        <fullName evidence="2">Uncharacterized protein</fullName>
    </submittedName>
</protein>
<reference evidence="2" key="1">
    <citation type="submission" date="2019-08" db="EMBL/GenBank/DDBJ databases">
        <authorList>
            <person name="Kucharzyk K."/>
            <person name="Murdoch R.W."/>
            <person name="Higgins S."/>
            <person name="Loffler F."/>
        </authorList>
    </citation>
    <scope>NUCLEOTIDE SEQUENCE</scope>
</reference>
<evidence type="ECO:0000313" key="2">
    <source>
        <dbReference type="EMBL" id="MPN00874.1"/>
    </source>
</evidence>
<name>A0A645EJI2_9ZZZZ</name>
<proteinExistence type="predicted"/>
<evidence type="ECO:0000256" key="1">
    <source>
        <dbReference type="SAM" id="MobiDB-lite"/>
    </source>
</evidence>
<accession>A0A645EJI2</accession>
<gene>
    <name evidence="2" type="ORF">SDC9_148072</name>
</gene>
<dbReference type="AlphaFoldDB" id="A0A645EJI2"/>